<dbReference type="RefSeq" id="WP_090633873.1">
    <property type="nucleotide sequence ID" value="NZ_CVRB01000002.1"/>
</dbReference>
<feature type="transmembrane region" description="Helical" evidence="1">
    <location>
        <begin position="48"/>
        <end position="79"/>
    </location>
</feature>
<name>A0A0U1NVS3_9BACI</name>
<gene>
    <name evidence="2" type="ORF">BN000_02044</name>
</gene>
<dbReference type="PANTHER" id="PTHR31446:SF29">
    <property type="entry name" value="ACID PHOSPHATASE_VANADIUM-DEPENDENT HALOPEROXIDASE-RELATED PROTEIN"/>
    <property type="match status" value="1"/>
</dbReference>
<accession>A0A0U1NVS3</accession>
<dbReference type="GO" id="GO:0004601">
    <property type="term" value="F:peroxidase activity"/>
    <property type="evidence" value="ECO:0007669"/>
    <property type="project" value="UniProtKB-KW"/>
</dbReference>
<dbReference type="PANTHER" id="PTHR31446">
    <property type="entry name" value="ACID PHOSPHATASE/VANADIUM-DEPENDENT HALOPEROXIDASE-RELATED PROTEIN"/>
    <property type="match status" value="1"/>
</dbReference>
<evidence type="ECO:0000313" key="2">
    <source>
        <dbReference type="EMBL" id="CRK82123.1"/>
    </source>
</evidence>
<evidence type="ECO:0000256" key="1">
    <source>
        <dbReference type="SAM" id="Phobius"/>
    </source>
</evidence>
<feature type="transmembrane region" description="Helical" evidence="1">
    <location>
        <begin position="136"/>
        <end position="154"/>
    </location>
</feature>
<keyword evidence="1" id="KW-0472">Membrane</keyword>
<dbReference type="Pfam" id="PF02681">
    <property type="entry name" value="DUF212"/>
    <property type="match status" value="1"/>
</dbReference>
<evidence type="ECO:0000313" key="3">
    <source>
        <dbReference type="Proteomes" id="UP000199087"/>
    </source>
</evidence>
<keyword evidence="3" id="KW-1185">Reference proteome</keyword>
<keyword evidence="2" id="KW-0560">Oxidoreductase</keyword>
<reference evidence="3" key="1">
    <citation type="submission" date="2015-05" db="EMBL/GenBank/DDBJ databases">
        <authorList>
            <person name="Urmite Genomes"/>
        </authorList>
    </citation>
    <scope>NUCLEOTIDE SEQUENCE [LARGE SCALE GENOMIC DNA]</scope>
    <source>
        <strain evidence="3">LF1</strain>
    </source>
</reference>
<dbReference type="OrthoDB" id="9792681at2"/>
<dbReference type="Proteomes" id="UP000199087">
    <property type="component" value="Unassembled WGS sequence"/>
</dbReference>
<organism evidence="2 3">
    <name type="scientific">Neobacillus massiliamazoniensis</name>
    <dbReference type="NCBI Taxonomy" id="1499688"/>
    <lineage>
        <taxon>Bacteria</taxon>
        <taxon>Bacillati</taxon>
        <taxon>Bacillota</taxon>
        <taxon>Bacilli</taxon>
        <taxon>Bacillales</taxon>
        <taxon>Bacillaceae</taxon>
        <taxon>Neobacillus</taxon>
    </lineage>
</organism>
<protein>
    <submittedName>
        <fullName evidence="2">Acid phosphatase/vanadium-dependent haloperoxidase-like protein</fullName>
    </submittedName>
</protein>
<proteinExistence type="predicted"/>
<keyword evidence="1" id="KW-0812">Transmembrane</keyword>
<keyword evidence="1" id="KW-1133">Transmembrane helix</keyword>
<feature type="transmembrane region" description="Helical" evidence="1">
    <location>
        <begin position="7"/>
        <end position="28"/>
    </location>
</feature>
<dbReference type="EMBL" id="CVRB01000002">
    <property type="protein sequence ID" value="CRK82123.1"/>
    <property type="molecule type" value="Genomic_DNA"/>
</dbReference>
<dbReference type="AlphaFoldDB" id="A0A0U1NVS3"/>
<keyword evidence="2" id="KW-0575">Peroxidase</keyword>
<dbReference type="InterPro" id="IPR003832">
    <property type="entry name" value="DUF212"/>
</dbReference>
<sequence length="159" mass="17612">MFLSYPLLAALLGMLIAQFVKIPIHFLTSREIKWDLMFSTGGMPSSHTAFVISLTTAIGLTSGFYSNEFAICVVFAAIVMHDATGVRRHAGFHAEILNKLMADFNSLIETLKDPDLKKTESGKKLKELLGHKPAEVFFGAITGIIIAFLTYVFYPFPLH</sequence>
<dbReference type="STRING" id="1499688.BN000_02044"/>